<dbReference type="Proteomes" id="UP000199495">
    <property type="component" value="Unassembled WGS sequence"/>
</dbReference>
<evidence type="ECO:0000313" key="3">
    <source>
        <dbReference type="EMBL" id="SDG21098.1"/>
    </source>
</evidence>
<feature type="transmembrane region" description="Helical" evidence="1">
    <location>
        <begin position="91"/>
        <end position="110"/>
    </location>
</feature>
<sequence length="394" mass="41904">MSGGIFIFSVAICLCLVKASAFFTLSLFDRTNRPARLFGYAFLSAGVSFTGELVLATGVAPALTRMVIAMAMVVMFVLIAYGLALRYRAPLPRGGGFAITLASALLFILILDLPRGDFIRQMLYQIPYALLSLLSLSVIARAGNKSVIDWIFVGMFFILAVQFLAKPFIALATGGVGTTPEQFASTLYAEISVAMGAVVLIILATSALGMMIYDSAATLIRRSERDSETGFLNRGGFTAHAQRLLGTPATHDANPEPGATDCALTLIALDHPLRPGYPPASTAVADLARTIAEIAPRDALVGRMAEHDFAILAQGENLFAARRTAETIRKQFGQTTTTPPIGLSVGITEREPGDVYAELLARSLWALDEAQRNGGNCVRLSARSGFGLSSSGSI</sequence>
<evidence type="ECO:0000256" key="1">
    <source>
        <dbReference type="SAM" id="Phobius"/>
    </source>
</evidence>
<dbReference type="PROSITE" id="PS50887">
    <property type="entry name" value="GGDEF"/>
    <property type="match status" value="1"/>
</dbReference>
<feature type="transmembrane region" description="Helical" evidence="1">
    <location>
        <begin position="6"/>
        <end position="25"/>
    </location>
</feature>
<feature type="transmembrane region" description="Helical" evidence="1">
    <location>
        <begin position="37"/>
        <end position="60"/>
    </location>
</feature>
<feature type="transmembrane region" description="Helical" evidence="1">
    <location>
        <begin position="191"/>
        <end position="213"/>
    </location>
</feature>
<feature type="domain" description="GGDEF" evidence="2">
    <location>
        <begin position="260"/>
        <end position="383"/>
    </location>
</feature>
<dbReference type="SMART" id="SM00267">
    <property type="entry name" value="GGDEF"/>
    <property type="match status" value="1"/>
</dbReference>
<keyword evidence="1" id="KW-1133">Transmembrane helix</keyword>
<keyword evidence="4" id="KW-1185">Reference proteome</keyword>
<dbReference type="EMBL" id="FNCS01000001">
    <property type="protein sequence ID" value="SDG21098.1"/>
    <property type="molecule type" value="Genomic_DNA"/>
</dbReference>
<feature type="transmembrane region" description="Helical" evidence="1">
    <location>
        <begin position="147"/>
        <end position="171"/>
    </location>
</feature>
<keyword evidence="1" id="KW-0812">Transmembrane</keyword>
<dbReference type="STRING" id="440168.SAMN04487974_101450"/>
<dbReference type="Gene3D" id="3.30.70.270">
    <property type="match status" value="1"/>
</dbReference>
<evidence type="ECO:0000259" key="2">
    <source>
        <dbReference type="PROSITE" id="PS50887"/>
    </source>
</evidence>
<proteinExistence type="predicted"/>
<protein>
    <submittedName>
        <fullName evidence="3">GGDEF domain-containing protein, diguanylate cyclase (C-di-GMP synthetase) or its enzymatically inactive variants</fullName>
    </submittedName>
</protein>
<dbReference type="InterPro" id="IPR043128">
    <property type="entry name" value="Rev_trsase/Diguanyl_cyclase"/>
</dbReference>
<accession>A0A1G7SDJ3</accession>
<dbReference type="SUPFAM" id="SSF55073">
    <property type="entry name" value="Nucleotide cyclase"/>
    <property type="match status" value="1"/>
</dbReference>
<evidence type="ECO:0000313" key="4">
    <source>
        <dbReference type="Proteomes" id="UP000199495"/>
    </source>
</evidence>
<feature type="transmembrane region" description="Helical" evidence="1">
    <location>
        <begin position="66"/>
        <end position="84"/>
    </location>
</feature>
<name>A0A1G7SDJ3_9HYPH</name>
<dbReference type="RefSeq" id="WP_090590719.1">
    <property type="nucleotide sequence ID" value="NZ_FNCS01000001.1"/>
</dbReference>
<gene>
    <name evidence="3" type="ORF">SAMN04487974_101450</name>
</gene>
<feature type="transmembrane region" description="Helical" evidence="1">
    <location>
        <begin position="122"/>
        <end position="140"/>
    </location>
</feature>
<keyword evidence="1" id="KW-0472">Membrane</keyword>
<dbReference type="OrthoDB" id="9812260at2"/>
<dbReference type="AlphaFoldDB" id="A0A1G7SDJ3"/>
<reference evidence="3 4" key="1">
    <citation type="submission" date="2016-10" db="EMBL/GenBank/DDBJ databases">
        <authorList>
            <person name="de Groot N.N."/>
        </authorList>
    </citation>
    <scope>NUCLEOTIDE SEQUENCE [LARGE SCALE GENOMIC DNA]</scope>
    <source>
        <strain evidence="3 4">CGMCC 1.10267</strain>
    </source>
</reference>
<dbReference type="InterPro" id="IPR000160">
    <property type="entry name" value="GGDEF_dom"/>
</dbReference>
<dbReference type="InterPro" id="IPR029787">
    <property type="entry name" value="Nucleotide_cyclase"/>
</dbReference>
<organism evidence="3 4">
    <name type="scientific">Pelagibacterium luteolum</name>
    <dbReference type="NCBI Taxonomy" id="440168"/>
    <lineage>
        <taxon>Bacteria</taxon>
        <taxon>Pseudomonadati</taxon>
        <taxon>Pseudomonadota</taxon>
        <taxon>Alphaproteobacteria</taxon>
        <taxon>Hyphomicrobiales</taxon>
        <taxon>Devosiaceae</taxon>
        <taxon>Pelagibacterium</taxon>
    </lineage>
</organism>